<dbReference type="GO" id="GO:0003723">
    <property type="term" value="F:RNA binding"/>
    <property type="evidence" value="ECO:0007669"/>
    <property type="project" value="InterPro"/>
</dbReference>
<feature type="domain" description="RNB" evidence="2">
    <location>
        <begin position="193"/>
        <end position="446"/>
    </location>
</feature>
<protein>
    <recommendedName>
        <fullName evidence="1">DIS3-like exonuclease 1</fullName>
    </recommendedName>
</protein>
<dbReference type="InterPro" id="IPR050180">
    <property type="entry name" value="RNR_Ribonuclease"/>
</dbReference>
<dbReference type="PANTHER" id="PTHR23355:SF30">
    <property type="entry name" value="DIS3-LIKE EXONUCLEASE 1"/>
    <property type="match status" value="1"/>
</dbReference>
<name>A0A6C0BHP1_9ZZZZ</name>
<evidence type="ECO:0000313" key="3">
    <source>
        <dbReference type="EMBL" id="QHS90918.1"/>
    </source>
</evidence>
<dbReference type="EMBL" id="MN739154">
    <property type="protein sequence ID" value="QHS90918.1"/>
    <property type="molecule type" value="Genomic_DNA"/>
</dbReference>
<accession>A0A6C0BHP1</accession>
<dbReference type="InterPro" id="IPR012340">
    <property type="entry name" value="NA-bd_OB-fold"/>
</dbReference>
<organism evidence="3">
    <name type="scientific">viral metagenome</name>
    <dbReference type="NCBI Taxonomy" id="1070528"/>
    <lineage>
        <taxon>unclassified sequences</taxon>
        <taxon>metagenomes</taxon>
        <taxon>organismal metagenomes</taxon>
    </lineage>
</organism>
<dbReference type="Pfam" id="PF17849">
    <property type="entry name" value="OB_Dis3"/>
    <property type="match status" value="1"/>
</dbReference>
<evidence type="ECO:0000259" key="2">
    <source>
        <dbReference type="SMART" id="SM00955"/>
    </source>
</evidence>
<dbReference type="GO" id="GO:0006402">
    <property type="term" value="P:mRNA catabolic process"/>
    <property type="evidence" value="ECO:0007669"/>
    <property type="project" value="TreeGrafter"/>
</dbReference>
<evidence type="ECO:0000256" key="1">
    <source>
        <dbReference type="ARBA" id="ARBA00016366"/>
    </source>
</evidence>
<proteinExistence type="predicted"/>
<dbReference type="SMART" id="SM00955">
    <property type="entry name" value="RNB"/>
    <property type="match status" value="1"/>
</dbReference>
<dbReference type="PANTHER" id="PTHR23355">
    <property type="entry name" value="RIBONUCLEASE"/>
    <property type="match status" value="1"/>
</dbReference>
<dbReference type="AlphaFoldDB" id="A0A6C0BHP1"/>
<dbReference type="Pfam" id="PF00773">
    <property type="entry name" value="RNB"/>
    <property type="match status" value="2"/>
</dbReference>
<dbReference type="GO" id="GO:0000175">
    <property type="term" value="F:3'-5'-RNA exonuclease activity"/>
    <property type="evidence" value="ECO:0007669"/>
    <property type="project" value="TreeGrafter"/>
</dbReference>
<dbReference type="InterPro" id="IPR041505">
    <property type="entry name" value="Dis3_CSD2"/>
</dbReference>
<dbReference type="SUPFAM" id="SSF50249">
    <property type="entry name" value="Nucleic acid-binding proteins"/>
    <property type="match status" value="1"/>
</dbReference>
<sequence>MSRKGITMNQDEALSKLFGVSPHEQEPTGVRGILQTTDYLHFMILSDTGNELLTFTGAKLANKCLPGDHVRWDKQCELELRDQHPLIVGTIELTGSSTYGLTKRGIPMYLFTPYDKSYPHFIVGCSEKDKRFNKIGLIQLEDWTATFPRGSLQQTLGVSGDHQAEEAALQWQACPWKYPKYEYDPKINDDIKRTELQGVTFHIDPEGCKDVDDVLTFEKITAVCWRVTITISDVAAFIEDGGAIDIMASLIGQTLYNKDGKVLRPMLPSAYSEMVCSLLPGKQSYGISLQFIWDGMAIYDIQWLETTLRVNHSYSYEEFQASDSPYKAPLAAIASFMAQRDVTDSHEWIEYMMIFYNTEAGKKLKKAGMGILRRHSAPDRERLEKYDAHFPELRFLAFSAAEYVLAEEQDTVHYGLASDTYAHASSPIRRYADLVNQRVLKQLIRKSSGYIVPITMYDMNRRGKAIKRFQRDMDFLDALKTGCTTFTGIIMEKIRMEDRTKIRIYLPQWKRMISTTYQTVSDDVVLSRDEKTEINITLYREIQVHCTFLMQSRNWKERVIIHIT</sequence>
<reference evidence="3" key="1">
    <citation type="journal article" date="2020" name="Nature">
        <title>Giant virus diversity and host interactions through global metagenomics.</title>
        <authorList>
            <person name="Schulz F."/>
            <person name="Roux S."/>
            <person name="Paez-Espino D."/>
            <person name="Jungbluth S."/>
            <person name="Walsh D.A."/>
            <person name="Denef V.J."/>
            <person name="McMahon K.D."/>
            <person name="Konstantinidis K.T."/>
            <person name="Eloe-Fadrosh E.A."/>
            <person name="Kyrpides N.C."/>
            <person name="Woyke T."/>
        </authorList>
    </citation>
    <scope>NUCLEOTIDE SEQUENCE</scope>
    <source>
        <strain evidence="3">GVMAG-M-3300013004-44</strain>
    </source>
</reference>
<dbReference type="InterPro" id="IPR001900">
    <property type="entry name" value="RNase_II/R"/>
</dbReference>